<feature type="transmembrane region" description="Helical" evidence="1">
    <location>
        <begin position="6"/>
        <end position="23"/>
    </location>
</feature>
<keyword evidence="1" id="KW-0472">Membrane</keyword>
<dbReference type="Proteomes" id="UP000295131">
    <property type="component" value="Unassembled WGS sequence"/>
</dbReference>
<proteinExistence type="predicted"/>
<reference evidence="2 3" key="1">
    <citation type="journal article" date="2013" name="Int. J. Syst. Evol. Microbiol.">
        <title>Hoeflea suaedae sp. nov., an endophytic bacterium isolated from the root of the halophyte Suaeda maritima.</title>
        <authorList>
            <person name="Chung E.J."/>
            <person name="Park J.A."/>
            <person name="Pramanik P."/>
            <person name="Bibi F."/>
            <person name="Jeon C.O."/>
            <person name="Chung Y.R."/>
        </authorList>
    </citation>
    <scope>NUCLEOTIDE SEQUENCE [LARGE SCALE GENOMIC DNA]</scope>
    <source>
        <strain evidence="2 3">YC6898</strain>
    </source>
</reference>
<evidence type="ECO:0000313" key="3">
    <source>
        <dbReference type="Proteomes" id="UP000295131"/>
    </source>
</evidence>
<dbReference type="AlphaFoldDB" id="A0A4R5PNR7"/>
<evidence type="ECO:0000256" key="1">
    <source>
        <dbReference type="SAM" id="Phobius"/>
    </source>
</evidence>
<evidence type="ECO:0000313" key="2">
    <source>
        <dbReference type="EMBL" id="TDH38217.1"/>
    </source>
</evidence>
<dbReference type="OrthoDB" id="8601734at2"/>
<dbReference type="EMBL" id="SMSI01000001">
    <property type="protein sequence ID" value="TDH38217.1"/>
    <property type="molecule type" value="Genomic_DNA"/>
</dbReference>
<keyword evidence="3" id="KW-1185">Reference proteome</keyword>
<accession>A0A4R5PNR7</accession>
<name>A0A4R5PNR7_9HYPH</name>
<gene>
    <name evidence="2" type="ORF">E2A64_03600</name>
</gene>
<comment type="caution">
    <text evidence="2">The sequence shown here is derived from an EMBL/GenBank/DDBJ whole genome shotgun (WGS) entry which is preliminary data.</text>
</comment>
<sequence>MANILNLLGPVLFGIAIAGMLLFAKRVLRVPLPRWALPAGAAIGILAAHLYNEYTWFDRFVSRLPQGVEVIQTGTSKNVLEPWTLAVPKIVRFAAIDRNSVQTNPSLPGMKIGEILLFQRHTPTARILQVADCESGRIAALAPDTRFAEDGLPEDLSWSDVGPNEPLYASLCRADG</sequence>
<dbReference type="RefSeq" id="WP_133283051.1">
    <property type="nucleotide sequence ID" value="NZ_SMSI01000001.1"/>
</dbReference>
<organism evidence="2 3">
    <name type="scientific">Pseudohoeflea suaedae</name>
    <dbReference type="NCBI Taxonomy" id="877384"/>
    <lineage>
        <taxon>Bacteria</taxon>
        <taxon>Pseudomonadati</taxon>
        <taxon>Pseudomonadota</taxon>
        <taxon>Alphaproteobacteria</taxon>
        <taxon>Hyphomicrobiales</taxon>
        <taxon>Rhizobiaceae</taxon>
        <taxon>Pseudohoeflea</taxon>
    </lineage>
</organism>
<keyword evidence="1" id="KW-1133">Transmembrane helix</keyword>
<keyword evidence="1" id="KW-0812">Transmembrane</keyword>
<protein>
    <submittedName>
        <fullName evidence="2">Uncharacterized protein</fullName>
    </submittedName>
</protein>